<comment type="similarity">
    <text evidence="2">Belongs to the class-I pyridoxal-phosphate-dependent aminotransferase family.</text>
</comment>
<evidence type="ECO:0000256" key="3">
    <source>
        <dbReference type="ARBA" id="ARBA00022576"/>
    </source>
</evidence>
<dbReference type="InterPro" id="IPR015421">
    <property type="entry name" value="PyrdxlP-dep_Trfase_major"/>
</dbReference>
<evidence type="ECO:0000313" key="7">
    <source>
        <dbReference type="EMBL" id="SMG53489.1"/>
    </source>
</evidence>
<dbReference type="InterPro" id="IPR004839">
    <property type="entry name" value="Aminotransferase_I/II_large"/>
</dbReference>
<keyword evidence="8" id="KW-1185">Reference proteome</keyword>
<dbReference type="GO" id="GO:0030170">
    <property type="term" value="F:pyridoxal phosphate binding"/>
    <property type="evidence" value="ECO:0007669"/>
    <property type="project" value="InterPro"/>
</dbReference>
<dbReference type="Gene3D" id="3.40.640.10">
    <property type="entry name" value="Type I PLP-dependent aspartate aminotransferase-like (Major domain)"/>
    <property type="match status" value="1"/>
</dbReference>
<dbReference type="PANTHER" id="PTHR46383">
    <property type="entry name" value="ASPARTATE AMINOTRANSFERASE"/>
    <property type="match status" value="1"/>
</dbReference>
<accession>A0A1X7LK04</accession>
<evidence type="ECO:0000256" key="2">
    <source>
        <dbReference type="ARBA" id="ARBA00007441"/>
    </source>
</evidence>
<dbReference type="Proteomes" id="UP000193228">
    <property type="component" value="Unassembled WGS sequence"/>
</dbReference>
<dbReference type="InterPro" id="IPR015424">
    <property type="entry name" value="PyrdxlP-dep_Trfase"/>
</dbReference>
<dbReference type="RefSeq" id="WP_167387525.1">
    <property type="nucleotide sequence ID" value="NZ_FXAT01000006.1"/>
</dbReference>
<sequence>MNQPLPSISSDAVLRVRSQSLRSKNLIPGVTDKVSLAIGEPDFDTPQVVIDAQIQAISSGYTHYSPQEGRSELVNAILQSAVGVAGKAFSSENILVTHGGSAGLTATILGLLNPGDVVLLEDPTYSLYLDAINLVGASVKRFSRDADGKLDFDMIDKDAKGAKLIVLCHPSNPTGAVISPTEWASFADIVKRNGLFILCDEAYEGLTYDNGFVSALDIAGLGDNLIVCRTFSKKYAMTGWRLGYLIGEPRLVASASTAHRTFNGAINSANQLAGATALLKAGEDAEKMRRVFQKRRDLMESCLRKIPTIQFRRPDGAFYFWLQYLSKLGTSLEVAAKAAEAGVMVRRGEEFGSSGKHALRLSYATDERSIEEGVARLGRVLS</sequence>
<organism evidence="7 8">
    <name type="scientific">Paraburkholderia susongensis</name>
    <dbReference type="NCBI Taxonomy" id="1515439"/>
    <lineage>
        <taxon>Bacteria</taxon>
        <taxon>Pseudomonadati</taxon>
        <taxon>Pseudomonadota</taxon>
        <taxon>Betaproteobacteria</taxon>
        <taxon>Burkholderiales</taxon>
        <taxon>Burkholderiaceae</taxon>
        <taxon>Paraburkholderia</taxon>
    </lineage>
</organism>
<evidence type="ECO:0000313" key="8">
    <source>
        <dbReference type="Proteomes" id="UP000193228"/>
    </source>
</evidence>
<feature type="domain" description="Aminotransferase class I/classII large" evidence="6">
    <location>
        <begin position="31"/>
        <end position="377"/>
    </location>
</feature>
<reference evidence="8" key="1">
    <citation type="submission" date="2017-04" db="EMBL/GenBank/DDBJ databases">
        <authorList>
            <person name="Varghese N."/>
            <person name="Submissions S."/>
        </authorList>
    </citation>
    <scope>NUCLEOTIDE SEQUENCE [LARGE SCALE GENOMIC DNA]</scope>
    <source>
        <strain evidence="8">LMG 29540</strain>
    </source>
</reference>
<keyword evidence="3 7" id="KW-0032">Aminotransferase</keyword>
<dbReference type="Pfam" id="PF00155">
    <property type="entry name" value="Aminotran_1_2"/>
    <property type="match status" value="1"/>
</dbReference>
<evidence type="ECO:0000256" key="4">
    <source>
        <dbReference type="ARBA" id="ARBA00022679"/>
    </source>
</evidence>
<proteinExistence type="inferred from homology"/>
<dbReference type="GO" id="GO:0008483">
    <property type="term" value="F:transaminase activity"/>
    <property type="evidence" value="ECO:0007669"/>
    <property type="project" value="UniProtKB-KW"/>
</dbReference>
<evidence type="ECO:0000256" key="1">
    <source>
        <dbReference type="ARBA" id="ARBA00001933"/>
    </source>
</evidence>
<name>A0A1X7LK04_9BURK</name>
<comment type="cofactor">
    <cofactor evidence="1">
        <name>pyridoxal 5'-phosphate</name>
        <dbReference type="ChEBI" id="CHEBI:597326"/>
    </cofactor>
</comment>
<evidence type="ECO:0000256" key="5">
    <source>
        <dbReference type="ARBA" id="ARBA00022898"/>
    </source>
</evidence>
<dbReference type="CDD" id="cd00609">
    <property type="entry name" value="AAT_like"/>
    <property type="match status" value="1"/>
</dbReference>
<keyword evidence="5" id="KW-0663">Pyridoxal phosphate</keyword>
<dbReference type="InterPro" id="IPR050596">
    <property type="entry name" value="AspAT/PAT-like"/>
</dbReference>
<dbReference type="GO" id="GO:0006520">
    <property type="term" value="P:amino acid metabolic process"/>
    <property type="evidence" value="ECO:0007669"/>
    <property type="project" value="InterPro"/>
</dbReference>
<protein>
    <submittedName>
        <fullName evidence="7">Aspartate aminotransferase</fullName>
    </submittedName>
</protein>
<evidence type="ECO:0000259" key="6">
    <source>
        <dbReference type="Pfam" id="PF00155"/>
    </source>
</evidence>
<dbReference type="PANTHER" id="PTHR46383:SF1">
    <property type="entry name" value="ASPARTATE AMINOTRANSFERASE"/>
    <property type="match status" value="1"/>
</dbReference>
<dbReference type="STRING" id="1515439.SAMN06265784_106166"/>
<dbReference type="SUPFAM" id="SSF53383">
    <property type="entry name" value="PLP-dependent transferases"/>
    <property type="match status" value="1"/>
</dbReference>
<dbReference type="EMBL" id="FXAT01000006">
    <property type="protein sequence ID" value="SMG53489.1"/>
    <property type="molecule type" value="Genomic_DNA"/>
</dbReference>
<keyword evidence="4 7" id="KW-0808">Transferase</keyword>
<gene>
    <name evidence="7" type="ORF">SAMN06265784_106166</name>
</gene>
<dbReference type="AlphaFoldDB" id="A0A1X7LK04"/>